<dbReference type="InterPro" id="IPR021027">
    <property type="entry name" value="Transposase_put_HTH"/>
</dbReference>
<evidence type="ECO:0000256" key="3">
    <source>
        <dbReference type="ARBA" id="ARBA00022578"/>
    </source>
</evidence>
<sequence length="410" mass="46371">MKARYQFRFYPTDQQRVSLSQLFGCVRVVWNDALALCKQSEKLPSNNDLQKLVLTQAKKTERRGWLADVSSTALQQSVADLGVAYKNFFNSLKGKRKGTAVATTGGTPATRCLKKVGSPKFKKRTNQQSARLTISGFSIKGDEVYLAKIGNIKPIWSRHLPSAPSSVTVIKDCANRYFLSFVVEVQSVDIEAKNQSIGIDLGIKTFAVMSNGEKATSPNYSKLDKRIRRKQRKLARQQKDSKRRNKTRIQIAKLHNRLADTRKDFLHKLSTKVVSENETIVLEDLNVSGMVKNRKLARVISLQGWREFRTFCEAKSEKLGRTFRVISRWEPTSQICFDCGFKWGKLDLKVRSILCLNCGVEQDRDENAAKNIVKVGIGHCHDSKWTHREGKTGLPAHLNEASRITDPLGR</sequence>
<dbReference type="RefSeq" id="WP_169265482.1">
    <property type="nucleotide sequence ID" value="NZ_CAWOXK010000001.1"/>
</dbReference>
<protein>
    <submittedName>
        <fullName evidence="11">Transposase</fullName>
    </submittedName>
</protein>
<evidence type="ECO:0000313" key="11">
    <source>
        <dbReference type="EMBL" id="QDL09965.1"/>
    </source>
</evidence>
<dbReference type="PANTHER" id="PTHR30405">
    <property type="entry name" value="TRANSPOSASE"/>
    <property type="match status" value="1"/>
</dbReference>
<comment type="similarity">
    <text evidence="1">In the C-terminal section; belongs to the transposase 35 family.</text>
</comment>
<evidence type="ECO:0000256" key="4">
    <source>
        <dbReference type="ARBA" id="ARBA00022723"/>
    </source>
</evidence>
<evidence type="ECO:0000256" key="7">
    <source>
        <dbReference type="ARBA" id="ARBA00023172"/>
    </source>
</evidence>
<dbReference type="GO" id="GO:0003677">
    <property type="term" value="F:DNA binding"/>
    <property type="evidence" value="ECO:0007669"/>
    <property type="project" value="UniProtKB-KW"/>
</dbReference>
<dbReference type="NCBIfam" id="NF040570">
    <property type="entry name" value="guided_TnpB"/>
    <property type="match status" value="1"/>
</dbReference>
<dbReference type="Pfam" id="PF12323">
    <property type="entry name" value="HTH_OrfB_IS605"/>
    <property type="match status" value="1"/>
</dbReference>
<dbReference type="GO" id="GO:0046872">
    <property type="term" value="F:metal ion binding"/>
    <property type="evidence" value="ECO:0007669"/>
    <property type="project" value="UniProtKB-KW"/>
</dbReference>
<dbReference type="Pfam" id="PF07282">
    <property type="entry name" value="Cas12f1-like_TNB"/>
    <property type="match status" value="1"/>
</dbReference>
<evidence type="ECO:0000256" key="5">
    <source>
        <dbReference type="ARBA" id="ARBA00022833"/>
    </source>
</evidence>
<proteinExistence type="inferred from homology"/>
<keyword evidence="3" id="KW-0815">Transposition</keyword>
<keyword evidence="6" id="KW-0238">DNA-binding</keyword>
<evidence type="ECO:0000259" key="9">
    <source>
        <dbReference type="Pfam" id="PF07282"/>
    </source>
</evidence>
<dbReference type="Pfam" id="PF01385">
    <property type="entry name" value="OrfB_IS605"/>
    <property type="match status" value="1"/>
</dbReference>
<dbReference type="PANTHER" id="PTHR30405:SF25">
    <property type="entry name" value="RNA-GUIDED DNA ENDONUCLEASE INSQ-RELATED"/>
    <property type="match status" value="1"/>
</dbReference>
<evidence type="ECO:0000256" key="2">
    <source>
        <dbReference type="ARBA" id="ARBA00011044"/>
    </source>
</evidence>
<evidence type="ECO:0000256" key="6">
    <source>
        <dbReference type="ARBA" id="ARBA00023125"/>
    </source>
</evidence>
<comment type="similarity">
    <text evidence="2">In the N-terminal section; belongs to the transposase 2 family.</text>
</comment>
<dbReference type="GO" id="GO:0032196">
    <property type="term" value="P:transposition"/>
    <property type="evidence" value="ECO:0007669"/>
    <property type="project" value="UniProtKB-KW"/>
</dbReference>
<keyword evidence="7" id="KW-0233">DNA recombination</keyword>
<dbReference type="InterPro" id="IPR001959">
    <property type="entry name" value="Transposase"/>
</dbReference>
<gene>
    <name evidence="11" type="ORF">DP114_20585</name>
</gene>
<keyword evidence="5" id="KW-0862">Zinc</keyword>
<dbReference type="EMBL" id="CP030118">
    <property type="protein sequence ID" value="QDL09965.1"/>
    <property type="molecule type" value="Genomic_DNA"/>
</dbReference>
<name>A0A856MF57_9CYAN</name>
<dbReference type="InterPro" id="IPR051399">
    <property type="entry name" value="RNA-guided_DNA_endo/Transpos"/>
</dbReference>
<dbReference type="GO" id="GO:0006310">
    <property type="term" value="P:DNA recombination"/>
    <property type="evidence" value="ECO:0007669"/>
    <property type="project" value="UniProtKB-KW"/>
</dbReference>
<feature type="domain" description="Cas12f1-like TNB" evidence="9">
    <location>
        <begin position="305"/>
        <end position="372"/>
    </location>
</feature>
<dbReference type="NCBIfam" id="TIGR01766">
    <property type="entry name" value="IS200/IS605 family accessory protein TnpB-like domain"/>
    <property type="match status" value="1"/>
</dbReference>
<dbReference type="InterPro" id="IPR010095">
    <property type="entry name" value="Cas12f1-like_TNB"/>
</dbReference>
<keyword evidence="12" id="KW-1185">Reference proteome</keyword>
<evidence type="ECO:0000259" key="8">
    <source>
        <dbReference type="Pfam" id="PF01385"/>
    </source>
</evidence>
<accession>A0A856MF57</accession>
<evidence type="ECO:0000259" key="10">
    <source>
        <dbReference type="Pfam" id="PF12323"/>
    </source>
</evidence>
<keyword evidence="4" id="KW-0479">Metal-binding</keyword>
<feature type="domain" description="Transposase putative helix-turn-helix" evidence="10">
    <location>
        <begin position="1"/>
        <end position="39"/>
    </location>
</feature>
<feature type="domain" description="Probable transposase IS891/IS1136/IS1341" evidence="8">
    <location>
        <begin position="181"/>
        <end position="294"/>
    </location>
</feature>
<reference evidence="11 12" key="1">
    <citation type="submission" date="2018-06" db="EMBL/GenBank/DDBJ databases">
        <title>Comparative genomics of Brasilonema spp. strains.</title>
        <authorList>
            <person name="Alvarenga D.O."/>
            <person name="Fiore M.F."/>
            <person name="Varani A.M."/>
        </authorList>
    </citation>
    <scope>NUCLEOTIDE SEQUENCE [LARGE SCALE GENOMIC DNA]</scope>
    <source>
        <strain evidence="11 12">CENA114</strain>
    </source>
</reference>
<organism evidence="11 12">
    <name type="scientific">Brasilonema sennae CENA114</name>
    <dbReference type="NCBI Taxonomy" id="415709"/>
    <lineage>
        <taxon>Bacteria</taxon>
        <taxon>Bacillati</taxon>
        <taxon>Cyanobacteriota</taxon>
        <taxon>Cyanophyceae</taxon>
        <taxon>Nostocales</taxon>
        <taxon>Scytonemataceae</taxon>
        <taxon>Brasilonema</taxon>
        <taxon>Bromeliae group (in: Brasilonema)</taxon>
    </lineage>
</organism>
<dbReference type="KEGG" id="bsen:DP114_20585"/>
<dbReference type="Proteomes" id="UP000503129">
    <property type="component" value="Chromosome"/>
</dbReference>
<evidence type="ECO:0000313" key="12">
    <source>
        <dbReference type="Proteomes" id="UP000503129"/>
    </source>
</evidence>
<dbReference type="AlphaFoldDB" id="A0A856MF57"/>
<evidence type="ECO:0000256" key="1">
    <source>
        <dbReference type="ARBA" id="ARBA00008761"/>
    </source>
</evidence>